<keyword evidence="1" id="KW-0732">Signal</keyword>
<dbReference type="GO" id="GO:0005230">
    <property type="term" value="F:extracellular ligand-gated monoatomic ion channel activity"/>
    <property type="evidence" value="ECO:0007669"/>
    <property type="project" value="InterPro"/>
</dbReference>
<protein>
    <submittedName>
        <fullName evidence="2">Gamma-aminobutyric acid receptor subunit beta-like</fullName>
    </submittedName>
</protein>
<sequence>MVSTCRGLLLLPVLALLISCAHTQVGIATPDLGNVTKTIYRLLTGYDIRLRPNFGGQPLYVGMELNIASFDSISEVNMLSAKRTTGWSIVAKWTRTGEFAARRRGGNRPRKLDDDMTDFYLMLIDDDPNNRRLSGQRGIWAQ</sequence>
<dbReference type="OrthoDB" id="8890589at2759"/>
<dbReference type="Gene3D" id="2.70.170.10">
    <property type="entry name" value="Neurotransmitter-gated ion-channel ligand-binding domain"/>
    <property type="match status" value="1"/>
</dbReference>
<dbReference type="SUPFAM" id="SSF63712">
    <property type="entry name" value="Nicotinic receptor ligand binding domain-like"/>
    <property type="match status" value="1"/>
</dbReference>
<dbReference type="AlphaFoldDB" id="A0A6A4WZB9"/>
<dbReference type="Proteomes" id="UP000440578">
    <property type="component" value="Unassembled WGS sequence"/>
</dbReference>
<reference evidence="2 3" key="1">
    <citation type="submission" date="2019-07" db="EMBL/GenBank/DDBJ databases">
        <title>Draft genome assembly of a fouling barnacle, Amphibalanus amphitrite (Darwin, 1854): The first reference genome for Thecostraca.</title>
        <authorList>
            <person name="Kim W."/>
        </authorList>
    </citation>
    <scope>NUCLEOTIDE SEQUENCE [LARGE SCALE GENOMIC DNA]</scope>
    <source>
        <strain evidence="2">SNU_AA5</strain>
        <tissue evidence="2">Soma without cirri and trophi</tissue>
    </source>
</reference>
<organism evidence="2 3">
    <name type="scientific">Amphibalanus amphitrite</name>
    <name type="common">Striped barnacle</name>
    <name type="synonym">Balanus amphitrite</name>
    <dbReference type="NCBI Taxonomy" id="1232801"/>
    <lineage>
        <taxon>Eukaryota</taxon>
        <taxon>Metazoa</taxon>
        <taxon>Ecdysozoa</taxon>
        <taxon>Arthropoda</taxon>
        <taxon>Crustacea</taxon>
        <taxon>Multicrustacea</taxon>
        <taxon>Cirripedia</taxon>
        <taxon>Thoracica</taxon>
        <taxon>Thoracicalcarea</taxon>
        <taxon>Balanomorpha</taxon>
        <taxon>Balanoidea</taxon>
        <taxon>Balanidae</taxon>
        <taxon>Amphibalaninae</taxon>
        <taxon>Amphibalanus</taxon>
    </lineage>
</organism>
<dbReference type="GO" id="GO:0016020">
    <property type="term" value="C:membrane"/>
    <property type="evidence" value="ECO:0007669"/>
    <property type="project" value="InterPro"/>
</dbReference>
<accession>A0A6A4WZB9</accession>
<evidence type="ECO:0000256" key="1">
    <source>
        <dbReference type="SAM" id="SignalP"/>
    </source>
</evidence>
<proteinExistence type="predicted"/>
<dbReference type="EMBL" id="VIIS01000246">
    <property type="protein sequence ID" value="KAF0311303.1"/>
    <property type="molecule type" value="Genomic_DNA"/>
</dbReference>
<evidence type="ECO:0000313" key="2">
    <source>
        <dbReference type="EMBL" id="KAF0311303.1"/>
    </source>
</evidence>
<dbReference type="PROSITE" id="PS51257">
    <property type="entry name" value="PROKAR_LIPOPROTEIN"/>
    <property type="match status" value="1"/>
</dbReference>
<keyword evidence="2" id="KW-0675">Receptor</keyword>
<evidence type="ECO:0000313" key="3">
    <source>
        <dbReference type="Proteomes" id="UP000440578"/>
    </source>
</evidence>
<name>A0A6A4WZB9_AMPAM</name>
<feature type="chain" id="PRO_5025491802" evidence="1">
    <location>
        <begin position="24"/>
        <end position="142"/>
    </location>
</feature>
<gene>
    <name evidence="2" type="primary">Lcch3_1</name>
    <name evidence="2" type="ORF">FJT64_017858</name>
</gene>
<keyword evidence="3" id="KW-1185">Reference proteome</keyword>
<dbReference type="InterPro" id="IPR036734">
    <property type="entry name" value="Neur_chan_lig-bd_sf"/>
</dbReference>
<feature type="signal peptide" evidence="1">
    <location>
        <begin position="1"/>
        <end position="23"/>
    </location>
</feature>
<comment type="caution">
    <text evidence="2">The sequence shown here is derived from an EMBL/GenBank/DDBJ whole genome shotgun (WGS) entry which is preliminary data.</text>
</comment>